<evidence type="ECO:0000313" key="1">
    <source>
        <dbReference type="EMBL" id="EWG08228.1"/>
    </source>
</evidence>
<organism evidence="1 2">
    <name type="scientific">Candidatus Aramenus sulfurataquae</name>
    <dbReference type="NCBI Taxonomy" id="1326980"/>
    <lineage>
        <taxon>Archaea</taxon>
        <taxon>Thermoproteota</taxon>
        <taxon>Thermoprotei</taxon>
        <taxon>Sulfolobales</taxon>
        <taxon>Sulfolobaceae</taxon>
        <taxon>Candidatus Aramenus</taxon>
    </lineage>
</organism>
<keyword evidence="2" id="KW-1185">Reference proteome</keyword>
<evidence type="ECO:0000313" key="2">
    <source>
        <dbReference type="Proteomes" id="UP000054284"/>
    </source>
</evidence>
<dbReference type="InterPro" id="IPR012440">
    <property type="entry name" value="DUF1641"/>
</dbReference>
<proteinExistence type="predicted"/>
<protein>
    <recommendedName>
        <fullName evidence="3">DUF1641 domain-containing protein</fullName>
    </recommendedName>
</protein>
<comment type="caution">
    <text evidence="1">The sequence shown here is derived from an EMBL/GenBank/DDBJ whole genome shotgun (WGS) entry which is preliminary data.</text>
</comment>
<accession>W7KQ48</accession>
<reference evidence="1 2" key="1">
    <citation type="journal article" date="2014" name="Genome Announc.">
        <title>Draft Genome Sequence of the Sulfolobales Archaeon AZ1, Obtained through Metagenomic Analysis of a Mexican Hot Spring.</title>
        <authorList>
            <person name="Servin-Garciduenas L.E."/>
            <person name="Martinez-Romero E."/>
        </authorList>
    </citation>
    <scope>NUCLEOTIDE SEQUENCE [LARGE SCALE GENOMIC DNA]</scope>
    <source>
        <strain evidence="1">AZ1-illumnia</strain>
    </source>
</reference>
<dbReference type="Pfam" id="PF07849">
    <property type="entry name" value="DUF1641"/>
    <property type="match status" value="1"/>
</dbReference>
<dbReference type="PANTHER" id="PTHR38433:SF1">
    <property type="entry name" value="DUF1641 DOMAIN-CONTAINING PROTEIN"/>
    <property type="match status" value="1"/>
</dbReference>
<evidence type="ECO:0008006" key="3">
    <source>
        <dbReference type="Google" id="ProtNLM"/>
    </source>
</evidence>
<gene>
    <name evidence="1" type="ORF">ASUL_01200</name>
</gene>
<dbReference type="EMBL" id="ASRH01000001">
    <property type="protein sequence ID" value="EWG08228.1"/>
    <property type="molecule type" value="Genomic_DNA"/>
</dbReference>
<dbReference type="AlphaFoldDB" id="W7KQ48"/>
<dbReference type="PANTHER" id="PTHR38433">
    <property type="match status" value="1"/>
</dbReference>
<name>W7KQ48_9CREN</name>
<dbReference type="Proteomes" id="UP000054284">
    <property type="component" value="Unassembled WGS sequence"/>
</dbReference>
<sequence>MINTTSEVEVSFLDSLLTGDKILTVNHLMNLLEKLDKLGIIDVVSGILDDEEYLGKIMGAIVNDRTMALASNWNNLVGLLDMLSNETTKENIQFVMNMVSQLRKSGIVDPLLGLLNDEEYMSKIMGAIVNDKVLSLLGRWNSLIELLDVVTNDDNLPSIKKVLGLLSDLQRSGILDPIAGILRDEETIGKVVSSLVNDFTLNLLSNWERIMKDLSKLNLENFKYYTVLINEVGEAIKAESVKPLGLTGLLSALRDPDVQKGLGLVVSILRHIGRNYNSM</sequence>